<evidence type="ECO:0000313" key="3">
    <source>
        <dbReference type="EMBL" id="KAA5611862.1"/>
    </source>
</evidence>
<dbReference type="GO" id="GO:0016887">
    <property type="term" value="F:ATP hydrolysis activity"/>
    <property type="evidence" value="ECO:0007669"/>
    <property type="project" value="InterPro"/>
</dbReference>
<dbReference type="GO" id="GO:0004176">
    <property type="term" value="F:ATP-dependent peptidase activity"/>
    <property type="evidence" value="ECO:0007669"/>
    <property type="project" value="InterPro"/>
</dbReference>
<dbReference type="PANTHER" id="PTHR23076:SF97">
    <property type="entry name" value="ATP-DEPENDENT ZINC METALLOPROTEASE YME1L1"/>
    <property type="match status" value="1"/>
</dbReference>
<dbReference type="InterPro" id="IPR003960">
    <property type="entry name" value="ATPase_AAA_CS"/>
</dbReference>
<dbReference type="OrthoDB" id="9809379at2"/>
<dbReference type="InterPro" id="IPR000642">
    <property type="entry name" value="Peptidase_M41"/>
</dbReference>
<reference evidence="3 4" key="1">
    <citation type="submission" date="2019-09" db="EMBL/GenBank/DDBJ databases">
        <title>Genome sequence of Rhodovastum atsumiense, a diverse member of the Acetobacteraceae family of non-sulfur purple photosynthetic bacteria.</title>
        <authorList>
            <person name="Meyer T."/>
            <person name="Kyndt J."/>
        </authorList>
    </citation>
    <scope>NUCLEOTIDE SEQUENCE [LARGE SCALE GENOMIC DNA]</scope>
    <source>
        <strain evidence="3 4">DSM 21279</strain>
    </source>
</reference>
<dbReference type="InterPro" id="IPR027417">
    <property type="entry name" value="P-loop_NTPase"/>
</dbReference>
<dbReference type="GO" id="GO:0005886">
    <property type="term" value="C:plasma membrane"/>
    <property type="evidence" value="ECO:0007669"/>
    <property type="project" value="TreeGrafter"/>
</dbReference>
<evidence type="ECO:0000313" key="4">
    <source>
        <dbReference type="Proteomes" id="UP000325255"/>
    </source>
</evidence>
<dbReference type="SMART" id="SM00382">
    <property type="entry name" value="AAA"/>
    <property type="match status" value="1"/>
</dbReference>
<dbReference type="InterPro" id="IPR003959">
    <property type="entry name" value="ATPase_AAA_core"/>
</dbReference>
<keyword evidence="1" id="KW-0067">ATP-binding</keyword>
<dbReference type="GO" id="GO:0030163">
    <property type="term" value="P:protein catabolic process"/>
    <property type="evidence" value="ECO:0007669"/>
    <property type="project" value="TreeGrafter"/>
</dbReference>
<proteinExistence type="inferred from homology"/>
<dbReference type="EMBL" id="VWPK01000017">
    <property type="protein sequence ID" value="KAA5611862.1"/>
    <property type="molecule type" value="Genomic_DNA"/>
</dbReference>
<organism evidence="3 4">
    <name type="scientific">Rhodovastum atsumiense</name>
    <dbReference type="NCBI Taxonomy" id="504468"/>
    <lineage>
        <taxon>Bacteria</taxon>
        <taxon>Pseudomonadati</taxon>
        <taxon>Pseudomonadota</taxon>
        <taxon>Alphaproteobacteria</taxon>
        <taxon>Acetobacterales</taxon>
        <taxon>Acetobacteraceae</taxon>
        <taxon>Rhodovastum</taxon>
    </lineage>
</organism>
<dbReference type="InterPro" id="IPR037219">
    <property type="entry name" value="Peptidase_M41-like"/>
</dbReference>
<keyword evidence="1" id="KW-0547">Nucleotide-binding</keyword>
<accession>A0A5M6IUB2</accession>
<feature type="domain" description="AAA+ ATPase" evidence="2">
    <location>
        <begin position="250"/>
        <end position="392"/>
    </location>
</feature>
<name>A0A5M6IUB2_9PROT</name>
<dbReference type="SUPFAM" id="SSF52540">
    <property type="entry name" value="P-loop containing nucleoside triphosphate hydrolases"/>
    <property type="match status" value="1"/>
</dbReference>
<dbReference type="RefSeq" id="WP_150041123.1">
    <property type="nucleotide sequence ID" value="NZ_OW485605.1"/>
</dbReference>
<keyword evidence="4" id="KW-1185">Reference proteome</keyword>
<dbReference type="Pfam" id="PF01434">
    <property type="entry name" value="Peptidase_M41"/>
    <property type="match status" value="1"/>
</dbReference>
<evidence type="ECO:0000259" key="2">
    <source>
        <dbReference type="SMART" id="SM00382"/>
    </source>
</evidence>
<gene>
    <name evidence="3" type="ORF">F1189_12580</name>
</gene>
<dbReference type="CDD" id="cd19481">
    <property type="entry name" value="RecA-like_protease"/>
    <property type="match status" value="1"/>
</dbReference>
<dbReference type="GO" id="GO:0006508">
    <property type="term" value="P:proteolysis"/>
    <property type="evidence" value="ECO:0007669"/>
    <property type="project" value="InterPro"/>
</dbReference>
<dbReference type="SUPFAM" id="SSF140990">
    <property type="entry name" value="FtsH protease domain-like"/>
    <property type="match status" value="1"/>
</dbReference>
<protein>
    <submittedName>
        <fullName evidence="3">AAA family ATPase</fullName>
    </submittedName>
</protein>
<dbReference type="GO" id="GO:0004222">
    <property type="term" value="F:metalloendopeptidase activity"/>
    <property type="evidence" value="ECO:0007669"/>
    <property type="project" value="InterPro"/>
</dbReference>
<dbReference type="AlphaFoldDB" id="A0A5M6IUB2"/>
<sequence length="655" mass="69193">MPSDEDDVEDVDIATIEAQIAADLRLPPDPARLLVDALTAAAIERAPDWANASIVVVRSPSDEWTSALADVVETKACAIPSVGVCKVLKRPDRFGSDRARVSPSEHTDAINNAMRLGNKDGMLVLVSARLDTDFPSVLLRAAQATLDCSEITSAVVASVVAKMTSGDAAGVPDDVARHLTPVVMRLAWRPSMASADYVRRLGELVERPKHARSEWTLARLHGCDEAVAWGNSTCRDIADCQAGRLAWKDMDRGALLCGPPGCGKTTFAAALAASAGVPLIPASYSKWKSGEDGKGSYTEIIGRMRQDFALARSQAPCILFIDEIDSLIGRGQAGHNESWFAPLTNALLAEMDGLASREGVIVLAASNFPERVDPALRRAGRLDRVLRLGLPDAPALERILQEHLGADADGLDLSQAARLALGGSGADCERWSRGARRRARHAGRRLVLADLIAEIRDNEGGKRSPEILRRAAVHEAGHAVVMMQHGRRVWHVGIRATGTMAGAIESDAPRMATTAADVRAVLVDLMAGRAAEEVLLGEPGGGAGGSASSDLSQATVIAASAEAAWGLGGRLTWIADPTAENVGSLLGLNRALAERVEARLADAYAAAIDVVRRRRAEVEAVAEALAVREVLTGDELRAVVAGAAGNACVPKEVLQ</sequence>
<dbReference type="InterPro" id="IPR003593">
    <property type="entry name" value="AAA+_ATPase"/>
</dbReference>
<comment type="similarity">
    <text evidence="1">Belongs to the AAA ATPase family.</text>
</comment>
<dbReference type="GO" id="GO:0005524">
    <property type="term" value="F:ATP binding"/>
    <property type="evidence" value="ECO:0007669"/>
    <property type="project" value="UniProtKB-KW"/>
</dbReference>
<dbReference type="Gene3D" id="1.10.8.60">
    <property type="match status" value="1"/>
</dbReference>
<dbReference type="Gene3D" id="3.40.50.300">
    <property type="entry name" value="P-loop containing nucleotide triphosphate hydrolases"/>
    <property type="match status" value="1"/>
</dbReference>
<dbReference type="Gene3D" id="1.20.58.760">
    <property type="entry name" value="Peptidase M41"/>
    <property type="match status" value="1"/>
</dbReference>
<comment type="caution">
    <text evidence="3">The sequence shown here is derived from an EMBL/GenBank/DDBJ whole genome shotgun (WGS) entry which is preliminary data.</text>
</comment>
<dbReference type="PANTHER" id="PTHR23076">
    <property type="entry name" value="METALLOPROTEASE M41 FTSH"/>
    <property type="match status" value="1"/>
</dbReference>
<evidence type="ECO:0000256" key="1">
    <source>
        <dbReference type="RuleBase" id="RU003651"/>
    </source>
</evidence>
<dbReference type="Pfam" id="PF00004">
    <property type="entry name" value="AAA"/>
    <property type="match status" value="1"/>
</dbReference>
<dbReference type="Proteomes" id="UP000325255">
    <property type="component" value="Unassembled WGS sequence"/>
</dbReference>
<dbReference type="PROSITE" id="PS00674">
    <property type="entry name" value="AAA"/>
    <property type="match status" value="1"/>
</dbReference>